<protein>
    <submittedName>
        <fullName evidence="10">Sodium:solute symporter family-domain-containing protein</fullName>
    </submittedName>
</protein>
<feature type="transmembrane region" description="Helical" evidence="9">
    <location>
        <begin position="585"/>
        <end position="604"/>
    </location>
</feature>
<feature type="transmembrane region" description="Helical" evidence="9">
    <location>
        <begin position="458"/>
        <end position="477"/>
    </location>
</feature>
<feature type="transmembrane region" description="Helical" evidence="9">
    <location>
        <begin position="343"/>
        <end position="362"/>
    </location>
</feature>
<feature type="transmembrane region" description="Helical" evidence="9">
    <location>
        <begin position="616"/>
        <end position="641"/>
    </location>
</feature>
<keyword evidence="3" id="KW-0813">Transport</keyword>
<feature type="transmembrane region" description="Helical" evidence="9">
    <location>
        <begin position="198"/>
        <end position="217"/>
    </location>
</feature>
<feature type="transmembrane region" description="Helical" evidence="9">
    <location>
        <begin position="136"/>
        <end position="161"/>
    </location>
</feature>
<evidence type="ECO:0000313" key="11">
    <source>
        <dbReference type="Proteomes" id="UP001610563"/>
    </source>
</evidence>
<organism evidence="10 11">
    <name type="scientific">Aspergillus keveii</name>
    <dbReference type="NCBI Taxonomy" id="714993"/>
    <lineage>
        <taxon>Eukaryota</taxon>
        <taxon>Fungi</taxon>
        <taxon>Dikarya</taxon>
        <taxon>Ascomycota</taxon>
        <taxon>Pezizomycotina</taxon>
        <taxon>Eurotiomycetes</taxon>
        <taxon>Eurotiomycetidae</taxon>
        <taxon>Eurotiales</taxon>
        <taxon>Aspergillaceae</taxon>
        <taxon>Aspergillus</taxon>
        <taxon>Aspergillus subgen. Nidulantes</taxon>
    </lineage>
</organism>
<feature type="transmembrane region" description="Helical" evidence="9">
    <location>
        <begin position="14"/>
        <end position="37"/>
    </location>
</feature>
<evidence type="ECO:0000256" key="6">
    <source>
        <dbReference type="ARBA" id="ARBA00023136"/>
    </source>
</evidence>
<dbReference type="InterPro" id="IPR031155">
    <property type="entry name" value="DUR"/>
</dbReference>
<keyword evidence="6 9" id="KW-0472">Membrane</keyword>
<evidence type="ECO:0000256" key="9">
    <source>
        <dbReference type="SAM" id="Phobius"/>
    </source>
</evidence>
<evidence type="ECO:0000256" key="4">
    <source>
        <dbReference type="ARBA" id="ARBA00022692"/>
    </source>
</evidence>
<evidence type="ECO:0000256" key="8">
    <source>
        <dbReference type="SAM" id="MobiDB-lite"/>
    </source>
</evidence>
<feature type="region of interest" description="Disordered" evidence="8">
    <location>
        <begin position="543"/>
        <end position="568"/>
    </location>
</feature>
<keyword evidence="11" id="KW-1185">Reference proteome</keyword>
<evidence type="ECO:0000256" key="1">
    <source>
        <dbReference type="ARBA" id="ARBA00004141"/>
    </source>
</evidence>
<gene>
    <name evidence="10" type="ORF">BJX66DRAFT_351949</name>
</gene>
<sequence>MATDSIFPIFSQGAGYGIVIGLGAVFAILMSLTTFALKKYMSEVQDSEMYLTAKRSVRSGLIASSVVSSWTLSATLLSTTNFGYLYGIAATFWFGAGSSVPILTFAVLAIELKRKAPNAHTFLELVKHRYGAPGHIVLAIYSLIYQIFISVNLLVGGAAVFHLTTGMHQVAVCFLFPLGVCVYTFFGGIKATFLTEWVHTVILFIIMLVSMFVMYATSSHVGSPGRMWELLMAASEIRPVEGNAEGQLLTMKSVYGGLVGLTFLGGGFSATVDSQLFQKAIAADPKSTVAGYLLGALCWFTIPFCIATTFGLGAAALENTPAWPTYPEPMSADTIANALQMPYVAYAILGKGGVVAVLLMLFQAITSAPSSETVAVTSLVTYDFYRAYIKPTATGKELIFVSHVAVVVYSILVALVAVGLCYAHFSVSFIVTAIGIIIDGAVIPSACTLFWRKQSKYAVTLVPILSSIASIGTWIGVAYRREGIVSVATLSGFYPCVAGNMLALTAPIILTPLITYLKPENHDFAKFREIELVDDSAIRDGVAVNPPSRNEKSHEVSEAEPGLSNGEVASAQEQERADLLRARNIALGAALFIAISMTTLWPIPMYGTGYIFSKGFFTGWIAFTFIWGFFGAITITCFPLWQSRREITAFLGAVVGGLSGQKHEQVEVASPGVMVQDKFT</sequence>
<feature type="transmembrane region" description="Helical" evidence="9">
    <location>
        <begin position="292"/>
        <end position="317"/>
    </location>
</feature>
<feature type="transmembrane region" description="Helical" evidence="9">
    <location>
        <begin position="426"/>
        <end position="451"/>
    </location>
</feature>
<reference evidence="10 11" key="1">
    <citation type="submission" date="2024-07" db="EMBL/GenBank/DDBJ databases">
        <title>Section-level genome sequencing and comparative genomics of Aspergillus sections Usti and Cavernicolus.</title>
        <authorList>
            <consortium name="Lawrence Berkeley National Laboratory"/>
            <person name="Nybo J.L."/>
            <person name="Vesth T.C."/>
            <person name="Theobald S."/>
            <person name="Frisvad J.C."/>
            <person name="Larsen T.O."/>
            <person name="Kjaerboelling I."/>
            <person name="Rothschild-Mancinelli K."/>
            <person name="Lyhne E.K."/>
            <person name="Kogle M.E."/>
            <person name="Barry K."/>
            <person name="Clum A."/>
            <person name="Na H."/>
            <person name="Ledsgaard L."/>
            <person name="Lin J."/>
            <person name="Lipzen A."/>
            <person name="Kuo A."/>
            <person name="Riley R."/>
            <person name="Mondo S."/>
            <person name="Labutti K."/>
            <person name="Haridas S."/>
            <person name="Pangalinan J."/>
            <person name="Salamov A.A."/>
            <person name="Simmons B.A."/>
            <person name="Magnuson J.K."/>
            <person name="Chen J."/>
            <person name="Drula E."/>
            <person name="Henrissat B."/>
            <person name="Wiebenga A."/>
            <person name="Lubbers R.J."/>
            <person name="Gomes A.C."/>
            <person name="Makela M.R."/>
            <person name="Stajich J."/>
            <person name="Grigoriev I.V."/>
            <person name="Mortensen U.H."/>
            <person name="De Vries R.P."/>
            <person name="Baker S.E."/>
            <person name="Andersen M.R."/>
        </authorList>
    </citation>
    <scope>NUCLEOTIDE SEQUENCE [LARGE SCALE GENOMIC DNA]</scope>
    <source>
        <strain evidence="10 11">CBS 209.92</strain>
    </source>
</reference>
<comment type="similarity">
    <text evidence="2 7">Belongs to the sodium:solute symporter (SSF) (TC 2.A.21) family.</text>
</comment>
<evidence type="ECO:0000256" key="7">
    <source>
        <dbReference type="RuleBase" id="RU362091"/>
    </source>
</evidence>
<keyword evidence="5 9" id="KW-1133">Transmembrane helix</keyword>
<dbReference type="InterPro" id="IPR001734">
    <property type="entry name" value="Na/solute_symporter"/>
</dbReference>
<dbReference type="PANTHER" id="PTHR46154">
    <property type="match status" value="1"/>
</dbReference>
<accession>A0ABR4G392</accession>
<dbReference type="EMBL" id="JBFTWV010000061">
    <property type="protein sequence ID" value="KAL2793169.1"/>
    <property type="molecule type" value="Genomic_DNA"/>
</dbReference>
<dbReference type="Proteomes" id="UP001610563">
    <property type="component" value="Unassembled WGS sequence"/>
</dbReference>
<feature type="transmembrane region" description="Helical" evidence="9">
    <location>
        <begin position="167"/>
        <end position="186"/>
    </location>
</feature>
<feature type="transmembrane region" description="Helical" evidence="9">
    <location>
        <begin position="398"/>
        <end position="420"/>
    </location>
</feature>
<evidence type="ECO:0000256" key="5">
    <source>
        <dbReference type="ARBA" id="ARBA00022989"/>
    </source>
</evidence>
<feature type="transmembrane region" description="Helical" evidence="9">
    <location>
        <begin position="254"/>
        <end position="272"/>
    </location>
</feature>
<feature type="transmembrane region" description="Helical" evidence="9">
    <location>
        <begin position="57"/>
        <end position="78"/>
    </location>
</feature>
<dbReference type="PROSITE" id="PS50283">
    <property type="entry name" value="NA_SOLUT_SYMP_3"/>
    <property type="match status" value="1"/>
</dbReference>
<evidence type="ECO:0000256" key="3">
    <source>
        <dbReference type="ARBA" id="ARBA00022448"/>
    </source>
</evidence>
<comment type="caution">
    <text evidence="10">The sequence shown here is derived from an EMBL/GenBank/DDBJ whole genome shotgun (WGS) entry which is preliminary data.</text>
</comment>
<dbReference type="PANTHER" id="PTHR46154:SF4">
    <property type="entry name" value="UREA ACTIVE TRANSPORTER"/>
    <property type="match status" value="1"/>
</dbReference>
<proteinExistence type="inferred from homology"/>
<evidence type="ECO:0000313" key="10">
    <source>
        <dbReference type="EMBL" id="KAL2793169.1"/>
    </source>
</evidence>
<feature type="transmembrane region" description="Helical" evidence="9">
    <location>
        <begin position="84"/>
        <end position="110"/>
    </location>
</feature>
<dbReference type="CDD" id="cd11476">
    <property type="entry name" value="SLC5sbd_DUR3"/>
    <property type="match status" value="1"/>
</dbReference>
<feature type="transmembrane region" description="Helical" evidence="9">
    <location>
        <begin position="497"/>
        <end position="517"/>
    </location>
</feature>
<comment type="subcellular location">
    <subcellularLocation>
        <location evidence="1">Membrane</location>
        <topology evidence="1">Multi-pass membrane protein</topology>
    </subcellularLocation>
</comment>
<name>A0ABR4G392_9EURO</name>
<keyword evidence="4 9" id="KW-0812">Transmembrane</keyword>
<evidence type="ECO:0000256" key="2">
    <source>
        <dbReference type="ARBA" id="ARBA00006434"/>
    </source>
</evidence>
<dbReference type="InterPro" id="IPR038377">
    <property type="entry name" value="Na/Glc_symporter_sf"/>
</dbReference>
<dbReference type="Gene3D" id="1.20.1730.10">
    <property type="entry name" value="Sodium/glucose cotransporter"/>
    <property type="match status" value="1"/>
</dbReference>
<dbReference type="Pfam" id="PF00474">
    <property type="entry name" value="SSF"/>
    <property type="match status" value="1"/>
</dbReference>